<proteinExistence type="predicted"/>
<evidence type="ECO:0000256" key="1">
    <source>
        <dbReference type="SAM" id="MobiDB-lite"/>
    </source>
</evidence>
<protein>
    <submittedName>
        <fullName evidence="2">Uncharacterized protein</fullName>
    </submittedName>
</protein>
<accession>A0A8S5V2C3</accession>
<feature type="region of interest" description="Disordered" evidence="1">
    <location>
        <begin position="162"/>
        <end position="185"/>
    </location>
</feature>
<dbReference type="EMBL" id="BK016184">
    <property type="protein sequence ID" value="DAG00896.1"/>
    <property type="molecule type" value="Genomic_DNA"/>
</dbReference>
<sequence>MSGIRFVYYGAKAPRDKELIWLKPYGWHKFRLYRWEAIDWYPISGSIDIEDVERLIREIAPQIFDELLQDFITNVLPDIIDNRIYDILNEVLESRVTDIVNKILNDWISKNLRQYVYGYINDYLKGCPWATLPLNGSEYMWIFQDGQIRKLKISDLGGYIKPVDPQPPTPEIKGSFDDSFDNSFD</sequence>
<organism evidence="2">
    <name type="scientific">CrAss-like virus sp. ctelJ1</name>
    <dbReference type="NCBI Taxonomy" id="2825838"/>
    <lineage>
        <taxon>Viruses</taxon>
        <taxon>Duplodnaviria</taxon>
        <taxon>Heunggongvirae</taxon>
        <taxon>Uroviricota</taxon>
        <taxon>Caudoviricetes</taxon>
        <taxon>Crassvirales</taxon>
    </lineage>
</organism>
<name>A0A8S5V2C3_9CAUD</name>
<reference evidence="2" key="1">
    <citation type="journal article" date="2021" name="Proc. Natl. Acad. Sci. U.S.A.">
        <title>A Catalog of Tens of Thousands of Viruses from Human Metagenomes Reveals Hidden Associations with Chronic Diseases.</title>
        <authorList>
            <person name="Tisza M.J."/>
            <person name="Buck C.B."/>
        </authorList>
    </citation>
    <scope>NUCLEOTIDE SEQUENCE</scope>
    <source>
        <strain evidence="2">CtelJ1</strain>
    </source>
</reference>
<evidence type="ECO:0000313" key="2">
    <source>
        <dbReference type="EMBL" id="DAG00896.1"/>
    </source>
</evidence>